<name>A0ABV5LU91_9ACTN</name>
<dbReference type="RefSeq" id="WP_380138769.1">
    <property type="nucleotide sequence ID" value="NZ_JBHLUI010000010.1"/>
</dbReference>
<dbReference type="Proteomes" id="UP001589748">
    <property type="component" value="Unassembled WGS sequence"/>
</dbReference>
<feature type="region of interest" description="Disordered" evidence="1">
    <location>
        <begin position="50"/>
        <end position="70"/>
    </location>
</feature>
<evidence type="ECO:0000313" key="2">
    <source>
        <dbReference type="EMBL" id="MFB9377646.1"/>
    </source>
</evidence>
<gene>
    <name evidence="2" type="ORF">ACFFVI_11785</name>
</gene>
<evidence type="ECO:0000256" key="1">
    <source>
        <dbReference type="SAM" id="MobiDB-lite"/>
    </source>
</evidence>
<comment type="caution">
    <text evidence="2">The sequence shown here is derived from an EMBL/GenBank/DDBJ whole genome shotgun (WGS) entry which is preliminary data.</text>
</comment>
<feature type="region of interest" description="Disordered" evidence="1">
    <location>
        <begin position="1"/>
        <end position="38"/>
    </location>
</feature>
<proteinExistence type="predicted"/>
<keyword evidence="3" id="KW-1185">Reference proteome</keyword>
<evidence type="ECO:0000313" key="3">
    <source>
        <dbReference type="Proteomes" id="UP001589748"/>
    </source>
</evidence>
<dbReference type="EMBL" id="JBHMDM010000005">
    <property type="protein sequence ID" value="MFB9377646.1"/>
    <property type="molecule type" value="Genomic_DNA"/>
</dbReference>
<sequence>MNPGVSDQEAPVRPRRPSVPAPPGVGRENDLVHGYPGGSLRELVDRLEARARAAAPGPGPAPARPGRVTS</sequence>
<organism evidence="2 3">
    <name type="scientific">Kineococcus gynurae</name>
    <dbReference type="NCBI Taxonomy" id="452979"/>
    <lineage>
        <taxon>Bacteria</taxon>
        <taxon>Bacillati</taxon>
        <taxon>Actinomycetota</taxon>
        <taxon>Actinomycetes</taxon>
        <taxon>Kineosporiales</taxon>
        <taxon>Kineosporiaceae</taxon>
        <taxon>Kineococcus</taxon>
    </lineage>
</organism>
<reference evidence="2 3" key="1">
    <citation type="submission" date="2024-09" db="EMBL/GenBank/DDBJ databases">
        <authorList>
            <person name="Sun Q."/>
            <person name="Mori K."/>
        </authorList>
    </citation>
    <scope>NUCLEOTIDE SEQUENCE [LARGE SCALE GENOMIC DNA]</scope>
    <source>
        <strain evidence="2 3">TISTR 1856</strain>
    </source>
</reference>
<accession>A0ABV5LU91</accession>
<protein>
    <submittedName>
        <fullName evidence="2">Uncharacterized protein</fullName>
    </submittedName>
</protein>